<feature type="transmembrane region" description="Helical" evidence="1">
    <location>
        <begin position="46"/>
        <end position="72"/>
    </location>
</feature>
<name>A0ABW5H4Q2_9PSEU</name>
<comment type="caution">
    <text evidence="2">The sequence shown here is derived from an EMBL/GenBank/DDBJ whole genome shotgun (WGS) entry which is preliminary data.</text>
</comment>
<feature type="transmembrane region" description="Helical" evidence="1">
    <location>
        <begin position="171"/>
        <end position="192"/>
    </location>
</feature>
<dbReference type="Proteomes" id="UP001597483">
    <property type="component" value="Unassembled WGS sequence"/>
</dbReference>
<organism evidence="2 3">
    <name type="scientific">Amycolatopsis silviterrae</name>
    <dbReference type="NCBI Taxonomy" id="1656914"/>
    <lineage>
        <taxon>Bacteria</taxon>
        <taxon>Bacillati</taxon>
        <taxon>Actinomycetota</taxon>
        <taxon>Actinomycetes</taxon>
        <taxon>Pseudonocardiales</taxon>
        <taxon>Pseudonocardiaceae</taxon>
        <taxon>Amycolatopsis</taxon>
    </lineage>
</organism>
<sequence>MIWLSWRQFRLQALALYGLLGVLAAILVLVGRPSPGDGPLAATDGLLYYGGVIVLYALPAVIGVFWGAPLVARELEAGTHRLVWNQTVTRTRWLSTKLAVGALAAAIAAGALSLAVTWWSSSIDNVVTDARTYSVRLSPAIFGARAIVPIGYAVFAFVLGVVVGVLVRRTLVAMAATLAIFAVVQLAVPFFVRPHVFPATEQTVPITASNIARMGLTNKGEFELLTVSGPKGAWMLSNETVDRSGQVVKPPSWLAECVPPPGRTANRPLPSEECFAKLAGDGYRQRIVYQPAERFWLLQDIETALFLAVSALLAGLGLRWIRTRLS</sequence>
<accession>A0ABW5H4Q2</accession>
<feature type="transmembrane region" description="Helical" evidence="1">
    <location>
        <begin position="140"/>
        <end position="164"/>
    </location>
</feature>
<reference evidence="3" key="1">
    <citation type="journal article" date="2019" name="Int. J. Syst. Evol. Microbiol.">
        <title>The Global Catalogue of Microorganisms (GCM) 10K type strain sequencing project: providing services to taxonomists for standard genome sequencing and annotation.</title>
        <authorList>
            <consortium name="The Broad Institute Genomics Platform"/>
            <consortium name="The Broad Institute Genome Sequencing Center for Infectious Disease"/>
            <person name="Wu L."/>
            <person name="Ma J."/>
        </authorList>
    </citation>
    <scope>NUCLEOTIDE SEQUENCE [LARGE SCALE GENOMIC DNA]</scope>
    <source>
        <strain evidence="3">CGMCC 4.7641</strain>
    </source>
</reference>
<evidence type="ECO:0000313" key="3">
    <source>
        <dbReference type="Proteomes" id="UP001597483"/>
    </source>
</evidence>
<gene>
    <name evidence="2" type="ORF">ACFSVL_12315</name>
</gene>
<keyword evidence="1" id="KW-0472">Membrane</keyword>
<evidence type="ECO:0000313" key="2">
    <source>
        <dbReference type="EMBL" id="MFD2468176.1"/>
    </source>
</evidence>
<protein>
    <submittedName>
        <fullName evidence="2">Transporter</fullName>
    </submittedName>
</protein>
<feature type="transmembrane region" description="Helical" evidence="1">
    <location>
        <begin position="303"/>
        <end position="321"/>
    </location>
</feature>
<keyword evidence="3" id="KW-1185">Reference proteome</keyword>
<evidence type="ECO:0000256" key="1">
    <source>
        <dbReference type="SAM" id="Phobius"/>
    </source>
</evidence>
<keyword evidence="1" id="KW-0812">Transmembrane</keyword>
<feature type="transmembrane region" description="Helical" evidence="1">
    <location>
        <begin position="12"/>
        <end position="31"/>
    </location>
</feature>
<proteinExistence type="predicted"/>
<feature type="transmembrane region" description="Helical" evidence="1">
    <location>
        <begin position="98"/>
        <end position="120"/>
    </location>
</feature>
<dbReference type="EMBL" id="JBHUKS010000008">
    <property type="protein sequence ID" value="MFD2468176.1"/>
    <property type="molecule type" value="Genomic_DNA"/>
</dbReference>
<dbReference type="RefSeq" id="WP_378303547.1">
    <property type="nucleotide sequence ID" value="NZ_JBHUKS010000008.1"/>
</dbReference>
<keyword evidence="1" id="KW-1133">Transmembrane helix</keyword>